<sequence>MTMQQCGGAKLRSLTQFLCAHGHQTLVRVHENLVGFKSQQRDTSNDEDPSQLWHNGGSQQRLRILGDTDNHPARQSGFYSDDRHLNEPIGTFEPMCLDDLDQVVYVDQVTPDGFSRSSCANGTAPRSDEKAPDDQTDTTRGAADASPQEEPGANAQDASSTSSTSGSVSEDPVDKTASLSNGIDLLMDSTGEEEQNQANSPTVCPTDTFFDVNLEVVAQSEPSESPGENP</sequence>
<comment type="caution">
    <text evidence="2">The sequence shown here is derived from an EMBL/GenBank/DDBJ whole genome shotgun (WGS) entry which is preliminary data.</text>
</comment>
<dbReference type="Proteomes" id="UP000516260">
    <property type="component" value="Chromosome 2"/>
</dbReference>
<dbReference type="AlphaFoldDB" id="A0A4Z2BR22"/>
<evidence type="ECO:0000256" key="1">
    <source>
        <dbReference type="SAM" id="MobiDB-lite"/>
    </source>
</evidence>
<evidence type="ECO:0000313" key="2">
    <source>
        <dbReference type="EMBL" id="TNM93740.1"/>
    </source>
</evidence>
<reference evidence="2 3" key="1">
    <citation type="submission" date="2019-04" db="EMBL/GenBank/DDBJ databases">
        <title>The sequence and de novo assembly of Takifugu bimaculatus genome using PacBio and Hi-C technologies.</title>
        <authorList>
            <person name="Xu P."/>
            <person name="Liu B."/>
            <person name="Zhou Z."/>
        </authorList>
    </citation>
    <scope>NUCLEOTIDE SEQUENCE [LARGE SCALE GENOMIC DNA]</scope>
    <source>
        <strain evidence="2">TB-2018</strain>
        <tissue evidence="2">Muscle</tissue>
    </source>
</reference>
<feature type="compositionally biased region" description="Polar residues" evidence="1">
    <location>
        <begin position="196"/>
        <end position="205"/>
    </location>
</feature>
<name>A0A4Z2BR22_9TELE</name>
<accession>A0A4Z2BR22</accession>
<gene>
    <name evidence="2" type="ORF">fugu_001916</name>
</gene>
<protein>
    <submittedName>
        <fullName evidence="2">Uncharacterized protein</fullName>
    </submittedName>
</protein>
<feature type="region of interest" description="Disordered" evidence="1">
    <location>
        <begin position="39"/>
        <end position="58"/>
    </location>
</feature>
<proteinExistence type="predicted"/>
<evidence type="ECO:0000313" key="3">
    <source>
        <dbReference type="Proteomes" id="UP000516260"/>
    </source>
</evidence>
<organism evidence="2 3">
    <name type="scientific">Takifugu bimaculatus</name>
    <dbReference type="NCBI Taxonomy" id="433685"/>
    <lineage>
        <taxon>Eukaryota</taxon>
        <taxon>Metazoa</taxon>
        <taxon>Chordata</taxon>
        <taxon>Craniata</taxon>
        <taxon>Vertebrata</taxon>
        <taxon>Euteleostomi</taxon>
        <taxon>Actinopterygii</taxon>
        <taxon>Neopterygii</taxon>
        <taxon>Teleostei</taxon>
        <taxon>Neoteleostei</taxon>
        <taxon>Acanthomorphata</taxon>
        <taxon>Eupercaria</taxon>
        <taxon>Tetraodontiformes</taxon>
        <taxon>Tetradontoidea</taxon>
        <taxon>Tetraodontidae</taxon>
        <taxon>Takifugu</taxon>
    </lineage>
</organism>
<feature type="region of interest" description="Disordered" evidence="1">
    <location>
        <begin position="112"/>
        <end position="206"/>
    </location>
</feature>
<feature type="compositionally biased region" description="Low complexity" evidence="1">
    <location>
        <begin position="159"/>
        <end position="169"/>
    </location>
</feature>
<dbReference type="EMBL" id="SWLE01000012">
    <property type="protein sequence ID" value="TNM93740.1"/>
    <property type="molecule type" value="Genomic_DNA"/>
</dbReference>
<keyword evidence="3" id="KW-1185">Reference proteome</keyword>